<evidence type="ECO:0000259" key="1">
    <source>
        <dbReference type="Pfam" id="PF21986"/>
    </source>
</evidence>
<protein>
    <submittedName>
        <fullName evidence="2">Gamma-glutamylcyclotransferase</fullName>
    </submittedName>
</protein>
<sequence length="128" mass="14239">MSTVLMFVNGQAMSGGSLNDALSEAELVGPAATAARYRFYSVRDEFPGLYPVESDGHTVRGELYRVSYRVLRDRLLPREPEELELSVIELDDGSGCLSMQLRDRYVSARGVTDISRIGDWRVYTGSPT</sequence>
<gene>
    <name evidence="2" type="ORF">GCM10023147_46890</name>
</gene>
<evidence type="ECO:0000313" key="3">
    <source>
        <dbReference type="Proteomes" id="UP001500635"/>
    </source>
</evidence>
<dbReference type="Gene3D" id="3.10.490.10">
    <property type="entry name" value="Gamma-glutamyl cyclotransferase-like"/>
    <property type="match status" value="1"/>
</dbReference>
<dbReference type="InterPro" id="IPR036568">
    <property type="entry name" value="GGCT-like_sf"/>
</dbReference>
<reference evidence="3" key="1">
    <citation type="journal article" date="2019" name="Int. J. Syst. Evol. Microbiol.">
        <title>The Global Catalogue of Microorganisms (GCM) 10K type strain sequencing project: providing services to taxonomists for standard genome sequencing and annotation.</title>
        <authorList>
            <consortium name="The Broad Institute Genomics Platform"/>
            <consortium name="The Broad Institute Genome Sequencing Center for Infectious Disease"/>
            <person name="Wu L."/>
            <person name="Ma J."/>
        </authorList>
    </citation>
    <scope>NUCLEOTIDE SEQUENCE [LARGE SCALE GENOMIC DNA]</scope>
    <source>
        <strain evidence="3">JCM 17688</strain>
    </source>
</reference>
<dbReference type="SUPFAM" id="SSF110857">
    <property type="entry name" value="Gamma-glutamyl cyclotransferase-like"/>
    <property type="match status" value="1"/>
</dbReference>
<dbReference type="CDD" id="cd06661">
    <property type="entry name" value="GGCT_like"/>
    <property type="match status" value="1"/>
</dbReference>
<proteinExistence type="predicted"/>
<name>A0ABP8KDZ6_9ACTN</name>
<dbReference type="Proteomes" id="UP001500635">
    <property type="component" value="Unassembled WGS sequence"/>
</dbReference>
<evidence type="ECO:0000313" key="2">
    <source>
        <dbReference type="EMBL" id="GAA4404425.1"/>
    </source>
</evidence>
<organism evidence="2 3">
    <name type="scientific">Tsukamurella soli</name>
    <dbReference type="NCBI Taxonomy" id="644556"/>
    <lineage>
        <taxon>Bacteria</taxon>
        <taxon>Bacillati</taxon>
        <taxon>Actinomycetota</taxon>
        <taxon>Actinomycetes</taxon>
        <taxon>Mycobacteriales</taxon>
        <taxon>Tsukamurellaceae</taxon>
        <taxon>Tsukamurella</taxon>
    </lineage>
</organism>
<dbReference type="InterPro" id="IPR053844">
    <property type="entry name" value="AH_C"/>
</dbReference>
<dbReference type="Pfam" id="PF21986">
    <property type="entry name" value="AH_C"/>
    <property type="match status" value="1"/>
</dbReference>
<dbReference type="RefSeq" id="WP_345000753.1">
    <property type="nucleotide sequence ID" value="NZ_BAABFR010000122.1"/>
</dbReference>
<dbReference type="EMBL" id="BAABFR010000122">
    <property type="protein sequence ID" value="GAA4404425.1"/>
    <property type="molecule type" value="Genomic_DNA"/>
</dbReference>
<accession>A0ABP8KDZ6</accession>
<dbReference type="InterPro" id="IPR013024">
    <property type="entry name" value="GGCT-like"/>
</dbReference>
<comment type="caution">
    <text evidence="2">The sequence shown here is derived from an EMBL/GenBank/DDBJ whole genome shotgun (WGS) entry which is preliminary data.</text>
</comment>
<feature type="domain" description="Allophanate hydrolase C-terminal" evidence="1">
    <location>
        <begin position="5"/>
        <end position="124"/>
    </location>
</feature>
<keyword evidence="3" id="KW-1185">Reference proteome</keyword>